<sequence length="229" mass="24923">MIKVTRLASRALDMWEETLVPVQGPVLSSWSPRNASDGCISHVGPAGSVERSALLLAHQLPGDAGRVSSSETLSPRPNRPPCVVRTDNIAVVYYINHQGGLRSPVQAGHQRSWYNPRITNERVLYPGTQHGRLSSEAGPEDGCLPRKAADFESLLAGVSSATLQEWENPLGLVHHPLGLERHGTDVAEASSVRFSRSLCSQEFWRGCAGRGPPLYCSPHWPAREHGSRA</sequence>
<evidence type="ECO:0000313" key="1">
    <source>
        <dbReference type="EMBL" id="KAI2646979.1"/>
    </source>
</evidence>
<proteinExistence type="predicted"/>
<organism evidence="1 2">
    <name type="scientific">Labeo rohita</name>
    <name type="common">Indian major carp</name>
    <name type="synonym">Cyprinus rohita</name>
    <dbReference type="NCBI Taxonomy" id="84645"/>
    <lineage>
        <taxon>Eukaryota</taxon>
        <taxon>Metazoa</taxon>
        <taxon>Chordata</taxon>
        <taxon>Craniata</taxon>
        <taxon>Vertebrata</taxon>
        <taxon>Euteleostomi</taxon>
        <taxon>Actinopterygii</taxon>
        <taxon>Neopterygii</taxon>
        <taxon>Teleostei</taxon>
        <taxon>Ostariophysi</taxon>
        <taxon>Cypriniformes</taxon>
        <taxon>Cyprinidae</taxon>
        <taxon>Labeoninae</taxon>
        <taxon>Labeonini</taxon>
        <taxon>Labeo</taxon>
    </lineage>
</organism>
<reference evidence="1 2" key="1">
    <citation type="submission" date="2022-01" db="EMBL/GenBank/DDBJ databases">
        <title>A high-quality chromosome-level genome assembly of rohu carp, Labeo rohita.</title>
        <authorList>
            <person name="Arick M.A. II"/>
            <person name="Hsu C.-Y."/>
            <person name="Magbanua Z."/>
            <person name="Pechanova O."/>
            <person name="Grover C."/>
            <person name="Miller E."/>
            <person name="Thrash A."/>
            <person name="Ezzel L."/>
            <person name="Alam S."/>
            <person name="Benzie J."/>
            <person name="Hamilton M."/>
            <person name="Karsi A."/>
            <person name="Lawrence M.L."/>
            <person name="Peterson D.G."/>
        </authorList>
    </citation>
    <scope>NUCLEOTIDE SEQUENCE [LARGE SCALE GENOMIC DNA]</scope>
    <source>
        <strain evidence="2">BAU-BD-2019</strain>
        <tissue evidence="1">Blood</tissue>
    </source>
</reference>
<keyword evidence="2" id="KW-1185">Reference proteome</keyword>
<accession>A0ABQ8L9I3</accession>
<protein>
    <submittedName>
        <fullName evidence="1">CinA-like protein</fullName>
    </submittedName>
</protein>
<dbReference type="EMBL" id="JACTAM010000688">
    <property type="protein sequence ID" value="KAI2646979.1"/>
    <property type="molecule type" value="Genomic_DNA"/>
</dbReference>
<dbReference type="Proteomes" id="UP000830375">
    <property type="component" value="Unassembled WGS sequence"/>
</dbReference>
<gene>
    <name evidence="1" type="ORF">H4Q32_031274</name>
</gene>
<name>A0ABQ8L9I3_LABRO</name>
<evidence type="ECO:0000313" key="2">
    <source>
        <dbReference type="Proteomes" id="UP000830375"/>
    </source>
</evidence>
<comment type="caution">
    <text evidence="1">The sequence shown here is derived from an EMBL/GenBank/DDBJ whole genome shotgun (WGS) entry which is preliminary data.</text>
</comment>